<evidence type="ECO:0000256" key="13">
    <source>
        <dbReference type="ARBA" id="ARBA00023324"/>
    </source>
</evidence>
<feature type="domain" description="Plant heme peroxidase family profile" evidence="20">
    <location>
        <begin position="27"/>
        <end position="328"/>
    </location>
</feature>
<evidence type="ECO:0000259" key="20">
    <source>
        <dbReference type="PROSITE" id="PS50873"/>
    </source>
</evidence>
<keyword evidence="11 18" id="KW-1015">Disulfide bond</keyword>
<dbReference type="PROSITE" id="PS00436">
    <property type="entry name" value="PEROXIDASE_2"/>
    <property type="match status" value="1"/>
</dbReference>
<feature type="binding site" evidence="16">
    <location>
        <position position="195"/>
    </location>
    <ligand>
        <name>Ca(2+)</name>
        <dbReference type="ChEBI" id="CHEBI:29108"/>
        <label>2</label>
    </ligand>
</feature>
<evidence type="ECO:0000256" key="6">
    <source>
        <dbReference type="ARBA" id="ARBA00022617"/>
    </source>
</evidence>
<feature type="binding site" evidence="16">
    <location>
        <position position="76"/>
    </location>
    <ligand>
        <name>Ca(2+)</name>
        <dbReference type="ChEBI" id="CHEBI:29108"/>
        <label>1</label>
    </ligand>
</feature>
<feature type="binding site" evidence="16">
    <location>
        <position position="69"/>
    </location>
    <ligand>
        <name>Ca(2+)</name>
        <dbReference type="ChEBI" id="CHEBI:29108"/>
        <label>1</label>
    </ligand>
</feature>
<feature type="active site" description="Proton acceptor" evidence="14">
    <location>
        <position position="68"/>
    </location>
</feature>
<evidence type="ECO:0000256" key="4">
    <source>
        <dbReference type="ARBA" id="ARBA00012313"/>
    </source>
</evidence>
<evidence type="ECO:0000256" key="17">
    <source>
        <dbReference type="PIRSR" id="PIRSR600823-4"/>
    </source>
</evidence>
<name>A0A834SU61_9FABA</name>
<dbReference type="GO" id="GO:0020037">
    <property type="term" value="F:heme binding"/>
    <property type="evidence" value="ECO:0007669"/>
    <property type="project" value="UniProtKB-UniRule"/>
</dbReference>
<evidence type="ECO:0000256" key="15">
    <source>
        <dbReference type="PIRSR" id="PIRSR600823-2"/>
    </source>
</evidence>
<proteinExistence type="inferred from homology"/>
<comment type="catalytic activity">
    <reaction evidence="1 19">
        <text>2 a phenolic donor + H2O2 = 2 a phenolic radical donor + 2 H2O</text>
        <dbReference type="Rhea" id="RHEA:56136"/>
        <dbReference type="ChEBI" id="CHEBI:15377"/>
        <dbReference type="ChEBI" id="CHEBI:16240"/>
        <dbReference type="ChEBI" id="CHEBI:139520"/>
        <dbReference type="ChEBI" id="CHEBI:139521"/>
        <dbReference type="EC" id="1.11.1.7"/>
    </reaction>
</comment>
<dbReference type="SUPFAM" id="SSF48113">
    <property type="entry name" value="Heme-dependent peroxidases"/>
    <property type="match status" value="1"/>
</dbReference>
<comment type="similarity">
    <text evidence="3">Belongs to the peroxidase family. Ascorbate peroxidase subfamily.</text>
</comment>
<dbReference type="EMBL" id="JAAIUW010000011">
    <property type="protein sequence ID" value="KAF7809801.1"/>
    <property type="molecule type" value="Genomic_DNA"/>
</dbReference>
<comment type="cofactor">
    <cofactor evidence="16 19">
        <name>heme b</name>
        <dbReference type="ChEBI" id="CHEBI:60344"/>
    </cofactor>
    <text evidence="16 19">Binds 1 heme b (iron(II)-protoporphyrin IX) group per subunit.</text>
</comment>
<dbReference type="OrthoDB" id="2113341at2759"/>
<feature type="disulfide bond" evidence="18">
    <location>
        <begin position="123"/>
        <end position="324"/>
    </location>
</feature>
<dbReference type="Gene3D" id="1.10.520.10">
    <property type="match status" value="1"/>
</dbReference>
<feature type="binding site" evidence="16">
    <location>
        <position position="251"/>
    </location>
    <ligand>
        <name>Ca(2+)</name>
        <dbReference type="ChEBI" id="CHEBI:29108"/>
        <label>2</label>
    </ligand>
</feature>
<keyword evidence="6 19" id="KW-0349">Heme</keyword>
<dbReference type="GO" id="GO:0042744">
    <property type="term" value="P:hydrogen peroxide catabolic process"/>
    <property type="evidence" value="ECO:0007669"/>
    <property type="project" value="UniProtKB-KW"/>
</dbReference>
<dbReference type="GO" id="GO:0006979">
    <property type="term" value="P:response to oxidative stress"/>
    <property type="evidence" value="ECO:0007669"/>
    <property type="project" value="UniProtKB-UniRule"/>
</dbReference>
<feature type="disulfide bond" evidence="18">
    <location>
        <begin position="37"/>
        <end position="117"/>
    </location>
</feature>
<evidence type="ECO:0000256" key="8">
    <source>
        <dbReference type="ARBA" id="ARBA00022837"/>
    </source>
</evidence>
<evidence type="ECO:0000256" key="9">
    <source>
        <dbReference type="ARBA" id="ARBA00023002"/>
    </source>
</evidence>
<dbReference type="PANTHER" id="PTHR31388:SF180">
    <property type="entry name" value="PEROXIDASE"/>
    <property type="match status" value="1"/>
</dbReference>
<feature type="chain" id="PRO_5033095801" description="Peroxidase" evidence="19">
    <location>
        <begin position="27"/>
        <end position="328"/>
    </location>
</feature>
<dbReference type="InterPro" id="IPR033905">
    <property type="entry name" value="Secretory_peroxidase"/>
</dbReference>
<evidence type="ECO:0000256" key="5">
    <source>
        <dbReference type="ARBA" id="ARBA00022559"/>
    </source>
</evidence>
<dbReference type="PROSITE" id="PS50873">
    <property type="entry name" value="PEROXIDASE_4"/>
    <property type="match status" value="1"/>
</dbReference>
<keyword evidence="22" id="KW-1185">Reference proteome</keyword>
<feature type="disulfide bond" evidence="18">
    <location>
        <begin position="70"/>
        <end position="75"/>
    </location>
</feature>
<feature type="site" description="Transition state stabilizer" evidence="17">
    <location>
        <position position="64"/>
    </location>
</feature>
<comment type="subcellular location">
    <subcellularLocation>
        <location evidence="19">Secreted</location>
    </subcellularLocation>
</comment>
<evidence type="ECO:0000313" key="22">
    <source>
        <dbReference type="Proteomes" id="UP000634136"/>
    </source>
</evidence>
<dbReference type="GO" id="GO:0140825">
    <property type="term" value="F:lactoperoxidase activity"/>
    <property type="evidence" value="ECO:0007669"/>
    <property type="project" value="UniProtKB-EC"/>
</dbReference>
<evidence type="ECO:0000256" key="14">
    <source>
        <dbReference type="PIRSR" id="PIRSR600823-1"/>
    </source>
</evidence>
<reference evidence="21" key="1">
    <citation type="submission" date="2020-09" db="EMBL/GenBank/DDBJ databases">
        <title>Genome-Enabled Discovery of Anthraquinone Biosynthesis in Senna tora.</title>
        <authorList>
            <person name="Kang S.-H."/>
            <person name="Pandey R.P."/>
            <person name="Lee C.-M."/>
            <person name="Sim J.-S."/>
            <person name="Jeong J.-T."/>
            <person name="Choi B.-S."/>
            <person name="Jung M."/>
            <person name="Ginzburg D."/>
            <person name="Zhao K."/>
            <person name="Won S.Y."/>
            <person name="Oh T.-J."/>
            <person name="Yu Y."/>
            <person name="Kim N.-H."/>
            <person name="Lee O.R."/>
            <person name="Lee T.-H."/>
            <person name="Bashyal P."/>
            <person name="Kim T.-S."/>
            <person name="Lee W.-H."/>
            <person name="Kawkins C."/>
            <person name="Kim C.-K."/>
            <person name="Kim J.S."/>
            <person name="Ahn B.O."/>
            <person name="Rhee S.Y."/>
            <person name="Sohng J.K."/>
        </authorList>
    </citation>
    <scope>NUCLEOTIDE SEQUENCE</scope>
    <source>
        <tissue evidence="21">Leaf</tissue>
    </source>
</reference>
<keyword evidence="19" id="KW-0732">Signal</keyword>
<comment type="caution">
    <text evidence="21">The sequence shown here is derived from an EMBL/GenBank/DDBJ whole genome shotgun (WGS) entry which is preliminary data.</text>
</comment>
<accession>A0A834SU61</accession>
<feature type="binding site" evidence="16">
    <location>
        <position position="72"/>
    </location>
    <ligand>
        <name>Ca(2+)</name>
        <dbReference type="ChEBI" id="CHEBI:29108"/>
        <label>1</label>
    </ligand>
</feature>
<comment type="cofactor">
    <cofactor evidence="16 19">
        <name>Ca(2+)</name>
        <dbReference type="ChEBI" id="CHEBI:29108"/>
    </cofactor>
    <text evidence="16 19">Binds 2 calcium ions per subunit.</text>
</comment>
<dbReference type="InterPro" id="IPR000823">
    <property type="entry name" value="Peroxidase_pln"/>
</dbReference>
<dbReference type="FunFam" id="1.10.520.10:FF:000001">
    <property type="entry name" value="Peroxidase"/>
    <property type="match status" value="1"/>
</dbReference>
<keyword evidence="5 19" id="KW-0575">Peroxidase</keyword>
<dbReference type="PANTHER" id="PTHR31388">
    <property type="entry name" value="PEROXIDASE 72-RELATED"/>
    <property type="match status" value="1"/>
</dbReference>
<feature type="binding site" description="axial binding residue" evidence="16">
    <location>
        <position position="194"/>
    </location>
    <ligand>
        <name>heme b</name>
        <dbReference type="ChEBI" id="CHEBI:60344"/>
    </ligand>
    <ligandPart>
        <name>Fe</name>
        <dbReference type="ChEBI" id="CHEBI:18248"/>
    </ligandPart>
</feature>
<keyword evidence="13 19" id="KW-0376">Hydrogen peroxide</keyword>
<dbReference type="FunFam" id="1.10.420.10:FF:000001">
    <property type="entry name" value="Peroxidase"/>
    <property type="match status" value="1"/>
</dbReference>
<comment type="function">
    <text evidence="2">Removal of H(2)O(2), oxidation of toxic reductants, biosynthesis and degradation of lignin, suberization, auxin catabolism, response to environmental stresses such as wounding, pathogen attack and oxidative stress. These functions might be dependent on each isozyme/isoform in each plant tissue.</text>
</comment>
<evidence type="ECO:0000256" key="12">
    <source>
        <dbReference type="ARBA" id="ARBA00023180"/>
    </source>
</evidence>
<dbReference type="InterPro" id="IPR002016">
    <property type="entry name" value="Haem_peroxidase"/>
</dbReference>
<evidence type="ECO:0000313" key="21">
    <source>
        <dbReference type="EMBL" id="KAF7809801.1"/>
    </source>
</evidence>
<dbReference type="Gene3D" id="1.10.420.10">
    <property type="entry name" value="Peroxidase, domain 2"/>
    <property type="match status" value="1"/>
</dbReference>
<evidence type="ECO:0000256" key="1">
    <source>
        <dbReference type="ARBA" id="ARBA00000189"/>
    </source>
</evidence>
<dbReference type="PRINTS" id="PR00461">
    <property type="entry name" value="PLPEROXIDASE"/>
</dbReference>
<dbReference type="CDD" id="cd00693">
    <property type="entry name" value="secretory_peroxidase"/>
    <property type="match status" value="1"/>
</dbReference>
<feature type="signal peptide" evidence="19">
    <location>
        <begin position="1"/>
        <end position="26"/>
    </location>
</feature>
<feature type="disulfide bond" evidence="18">
    <location>
        <begin position="201"/>
        <end position="234"/>
    </location>
</feature>
<keyword evidence="10 16" id="KW-0408">Iron</keyword>
<evidence type="ECO:0000256" key="18">
    <source>
        <dbReference type="PIRSR" id="PIRSR600823-5"/>
    </source>
</evidence>
<evidence type="ECO:0000256" key="16">
    <source>
        <dbReference type="PIRSR" id="PIRSR600823-3"/>
    </source>
</evidence>
<feature type="binding site" evidence="15">
    <location>
        <position position="164"/>
    </location>
    <ligand>
        <name>substrate</name>
    </ligand>
</feature>
<sequence>MEYSTSNKHPLFLLFWLVFLSPLVLCQLNYRFYDTSCPNLINIVRSNVWSAMANESRIAASLLRLHFHDCFVIGCDGSVLLDDSSTFKGEKNALPNRNSIRGFEVIDAIKSALEKACPSIVSCADILTLAAREAVYLSGGPFWSVPLGRRDGTSASESEANELPSPFEPLQNITAKFINKGLQVNDVAVLSGAHTFGFAQCFTFKPRLFNFGGSPGKSDPSLDSSFVQILQKLCPNQDDSDNKLAPLDSVTTNRFDNMYYRNLVNNSGLLQSDQALLGDNTTASLVVNYSRYPFLFLRDFAASMEKMGRIGVLTGQQGEIRKNCRVIN</sequence>
<gene>
    <name evidence="21" type="ORF">G2W53_036544</name>
</gene>
<dbReference type="InterPro" id="IPR010255">
    <property type="entry name" value="Haem_peroxidase_sf"/>
</dbReference>
<evidence type="ECO:0000256" key="11">
    <source>
        <dbReference type="ARBA" id="ARBA00023157"/>
    </source>
</evidence>
<protein>
    <recommendedName>
        <fullName evidence="4 19">Peroxidase</fullName>
        <ecNumber evidence="4 19">1.11.1.7</ecNumber>
    </recommendedName>
</protein>
<feature type="binding site" evidence="16">
    <location>
        <position position="90"/>
    </location>
    <ligand>
        <name>Ca(2+)</name>
        <dbReference type="ChEBI" id="CHEBI:29108"/>
        <label>1</label>
    </ligand>
</feature>
<dbReference type="PRINTS" id="PR00458">
    <property type="entry name" value="PEROXIDASE"/>
</dbReference>
<evidence type="ECO:0000256" key="10">
    <source>
        <dbReference type="ARBA" id="ARBA00023004"/>
    </source>
</evidence>
<dbReference type="Pfam" id="PF00141">
    <property type="entry name" value="peroxidase"/>
    <property type="match status" value="1"/>
</dbReference>
<dbReference type="AlphaFoldDB" id="A0A834SU61"/>
<feature type="binding site" evidence="16">
    <location>
        <position position="248"/>
    </location>
    <ligand>
        <name>Ca(2+)</name>
        <dbReference type="ChEBI" id="CHEBI:29108"/>
        <label>2</label>
    </ligand>
</feature>
<dbReference type="GO" id="GO:0046872">
    <property type="term" value="F:metal ion binding"/>
    <property type="evidence" value="ECO:0007669"/>
    <property type="project" value="UniProtKB-UniRule"/>
</dbReference>
<dbReference type="InterPro" id="IPR019794">
    <property type="entry name" value="Peroxidases_AS"/>
</dbReference>
<keyword evidence="12" id="KW-0325">Glycoprotein</keyword>
<feature type="binding site" evidence="16">
    <location>
        <position position="78"/>
    </location>
    <ligand>
        <name>Ca(2+)</name>
        <dbReference type="ChEBI" id="CHEBI:29108"/>
        <label>1</label>
    </ligand>
</feature>
<feature type="binding site" evidence="16">
    <location>
        <position position="74"/>
    </location>
    <ligand>
        <name>Ca(2+)</name>
        <dbReference type="ChEBI" id="CHEBI:29108"/>
        <label>1</label>
    </ligand>
</feature>
<evidence type="ECO:0000256" key="7">
    <source>
        <dbReference type="ARBA" id="ARBA00022723"/>
    </source>
</evidence>
<organism evidence="21 22">
    <name type="scientific">Senna tora</name>
    <dbReference type="NCBI Taxonomy" id="362788"/>
    <lineage>
        <taxon>Eukaryota</taxon>
        <taxon>Viridiplantae</taxon>
        <taxon>Streptophyta</taxon>
        <taxon>Embryophyta</taxon>
        <taxon>Tracheophyta</taxon>
        <taxon>Spermatophyta</taxon>
        <taxon>Magnoliopsida</taxon>
        <taxon>eudicotyledons</taxon>
        <taxon>Gunneridae</taxon>
        <taxon>Pentapetalae</taxon>
        <taxon>rosids</taxon>
        <taxon>fabids</taxon>
        <taxon>Fabales</taxon>
        <taxon>Fabaceae</taxon>
        <taxon>Caesalpinioideae</taxon>
        <taxon>Cassia clade</taxon>
        <taxon>Senna</taxon>
    </lineage>
</organism>
<keyword evidence="9 19" id="KW-0560">Oxidoreductase</keyword>
<dbReference type="Proteomes" id="UP000634136">
    <property type="component" value="Unassembled WGS sequence"/>
</dbReference>
<feature type="binding site" evidence="16">
    <location>
        <position position="256"/>
    </location>
    <ligand>
        <name>Ca(2+)</name>
        <dbReference type="ChEBI" id="CHEBI:29108"/>
        <label>2</label>
    </ligand>
</feature>
<keyword evidence="8 16" id="KW-0106">Calcium</keyword>
<evidence type="ECO:0000256" key="2">
    <source>
        <dbReference type="ARBA" id="ARBA00002322"/>
    </source>
</evidence>
<keyword evidence="19" id="KW-0964">Secreted</keyword>
<dbReference type="EC" id="1.11.1.7" evidence="4 19"/>
<evidence type="ECO:0000256" key="3">
    <source>
        <dbReference type="ARBA" id="ARBA00006873"/>
    </source>
</evidence>
<evidence type="ECO:0000256" key="19">
    <source>
        <dbReference type="RuleBase" id="RU362060"/>
    </source>
</evidence>
<dbReference type="InterPro" id="IPR019793">
    <property type="entry name" value="Peroxidases_heam-ligand_BS"/>
</dbReference>
<dbReference type="PROSITE" id="PS00435">
    <property type="entry name" value="PEROXIDASE_1"/>
    <property type="match status" value="1"/>
</dbReference>
<comment type="similarity">
    <text evidence="19">Belongs to the peroxidase family. Classical plant (class III) peroxidase subfamily.</text>
</comment>
<keyword evidence="7 16" id="KW-0479">Metal-binding</keyword>
<dbReference type="GO" id="GO:0005576">
    <property type="term" value="C:extracellular region"/>
    <property type="evidence" value="ECO:0007669"/>
    <property type="project" value="UniProtKB-SubCell"/>
</dbReference>